<sequence length="543" mass="63128">MGGEALKAAAGSAASLWPEPSVSAATMVGAAFYFLAFLGLVNFPKEVGYQLDEATNERMRQYAEEMQQRMAQLLLEIEALEKQQSSMHMGALLLSAMQTWQFWAWLGVILLNILIVWLLFRDLLRRVNRREEESSSSDDDQQNNNRNRFEERDEGRIFAERIQWPVQHLQINCQVMMSIVGDLLYITQRSLSNTYFPVLHTPIGVGSAFEGWTPSEEYNIVYRIFIPITAPRGHSFHLELGNEEELPSKNSRIRVELECTCAREQSFGNVLCFLHQPEEELRRNRELNLLQTLCTGSYLDVHKTSFWFQQMMKAAWKFLPESARHHVAVLPSRRSCKLRVFDVFDKIRFVEFIFGVQQGDSDIFLSSEKTDAIFTPDTVWPQSCTVAEMKFFQYIKAHAPQDSYHLRCMQLCARIVVGNDFTTYVLKTVVMHLLNTIPLERWCRREFLQRMDDIMQYLHSCIVEKRLDHFWLGNEQMPEEFILPPDFQTSRPPNLFQHMAEDPNVHARALREFQVLLCYQLDSDHLALAHCPFPLGARPLQKS</sequence>
<organism evidence="11 12">
    <name type="scientific">Anas platyrhynchos</name>
    <name type="common">Mallard</name>
    <name type="synonym">Anas boschas</name>
    <dbReference type="NCBI Taxonomy" id="8839"/>
    <lineage>
        <taxon>Eukaryota</taxon>
        <taxon>Metazoa</taxon>
        <taxon>Chordata</taxon>
        <taxon>Craniata</taxon>
        <taxon>Vertebrata</taxon>
        <taxon>Euteleostomi</taxon>
        <taxon>Archelosauria</taxon>
        <taxon>Archosauria</taxon>
        <taxon>Dinosauria</taxon>
        <taxon>Saurischia</taxon>
        <taxon>Theropoda</taxon>
        <taxon>Coelurosauria</taxon>
        <taxon>Aves</taxon>
        <taxon>Neognathae</taxon>
        <taxon>Galloanserae</taxon>
        <taxon>Anseriformes</taxon>
        <taxon>Anatidae</taxon>
        <taxon>Anatinae</taxon>
        <taxon>Anas</taxon>
    </lineage>
</organism>
<evidence type="ECO:0000256" key="7">
    <source>
        <dbReference type="SAM" id="Coils"/>
    </source>
</evidence>
<evidence type="ECO:0000256" key="2">
    <source>
        <dbReference type="ARBA" id="ARBA00005554"/>
    </source>
</evidence>
<comment type="subcellular location">
    <subcellularLocation>
        <location evidence="1">Membrane</location>
        <topology evidence="1">Single-pass type I membrane protein</topology>
    </subcellularLocation>
</comment>
<reference evidence="11" key="3">
    <citation type="submission" date="2025-09" db="UniProtKB">
        <authorList>
            <consortium name="Ensembl"/>
        </authorList>
    </citation>
    <scope>IDENTIFICATION</scope>
</reference>
<keyword evidence="5 9" id="KW-1133">Transmembrane helix</keyword>
<dbReference type="Ensembl" id="ENSAPLT00020002543.1">
    <property type="protein sequence ID" value="ENSAPLP00020002363.1"/>
    <property type="gene ID" value="ENSAPLG00020001728.1"/>
</dbReference>
<dbReference type="AlphaFoldDB" id="A0A8B9R4N4"/>
<feature type="domain" description="Mab-21-like HhH/H2TH-like" evidence="10">
    <location>
        <begin position="419"/>
        <end position="474"/>
    </location>
</feature>
<feature type="transmembrane region" description="Helical" evidence="9">
    <location>
        <begin position="102"/>
        <end position="120"/>
    </location>
</feature>
<keyword evidence="7" id="KW-0175">Coiled coil</keyword>
<evidence type="ECO:0000256" key="9">
    <source>
        <dbReference type="SAM" id="Phobius"/>
    </source>
</evidence>
<evidence type="ECO:0000313" key="11">
    <source>
        <dbReference type="Ensembl" id="ENSAPLP00020002363.1"/>
    </source>
</evidence>
<dbReference type="GO" id="GO:0016020">
    <property type="term" value="C:membrane"/>
    <property type="evidence" value="ECO:0007669"/>
    <property type="project" value="UniProtKB-SubCell"/>
</dbReference>
<dbReference type="PANTHER" id="PTHR10656:SF40">
    <property type="entry name" value="INOSITOL 1,4,5-TRISPHOSPHATE RECEPTOR-INTERACTING PROTEIN-LIKE 1"/>
    <property type="match status" value="1"/>
</dbReference>
<feature type="coiled-coil region" evidence="7">
    <location>
        <begin position="56"/>
        <end position="83"/>
    </location>
</feature>
<keyword evidence="6 9" id="KW-0472">Membrane</keyword>
<evidence type="ECO:0000256" key="3">
    <source>
        <dbReference type="ARBA" id="ARBA00022692"/>
    </source>
</evidence>
<dbReference type="Pfam" id="PF20266">
    <property type="entry name" value="Mab-21_C"/>
    <property type="match status" value="1"/>
</dbReference>
<feature type="transmembrane region" description="Helical" evidence="9">
    <location>
        <begin position="21"/>
        <end position="41"/>
    </location>
</feature>
<evidence type="ECO:0000256" key="8">
    <source>
        <dbReference type="SAM" id="MobiDB-lite"/>
    </source>
</evidence>
<keyword evidence="4" id="KW-0732">Signal</keyword>
<evidence type="ECO:0000256" key="1">
    <source>
        <dbReference type="ARBA" id="ARBA00004479"/>
    </source>
</evidence>
<dbReference type="Proteomes" id="UP000694400">
    <property type="component" value="Chromosome 5"/>
</dbReference>
<evidence type="ECO:0000259" key="10">
    <source>
        <dbReference type="Pfam" id="PF20266"/>
    </source>
</evidence>
<reference evidence="11" key="1">
    <citation type="submission" date="2019-08" db="EMBL/GenBank/DDBJ databases">
        <title>Three high-quality genomes provides insights into domestication of ducks.</title>
        <authorList>
            <person name="Hou Z.C."/>
            <person name="Zhu F."/>
            <person name="Yin Z.T."/>
            <person name="Zhang F."/>
        </authorList>
    </citation>
    <scope>NUCLEOTIDE SEQUENCE [LARGE SCALE GENOMIC DNA]</scope>
</reference>
<name>A0A8B9R4N4_ANAPL</name>
<reference evidence="11" key="2">
    <citation type="submission" date="2025-08" db="UniProtKB">
        <authorList>
            <consortium name="Ensembl"/>
        </authorList>
    </citation>
    <scope>IDENTIFICATION</scope>
</reference>
<evidence type="ECO:0000313" key="12">
    <source>
        <dbReference type="Proteomes" id="UP000694400"/>
    </source>
</evidence>
<comment type="similarity">
    <text evidence="2">Belongs to the ITPRIP family.</text>
</comment>
<accession>A0A8B9R4N4</accession>
<feature type="region of interest" description="Disordered" evidence="8">
    <location>
        <begin position="131"/>
        <end position="150"/>
    </location>
</feature>
<dbReference type="PRINTS" id="PR02107">
    <property type="entry name" value="INOS145TPRIP"/>
</dbReference>
<evidence type="ECO:0000256" key="4">
    <source>
        <dbReference type="ARBA" id="ARBA00022729"/>
    </source>
</evidence>
<protein>
    <recommendedName>
        <fullName evidence="10">Mab-21-like HhH/H2TH-like domain-containing protein</fullName>
    </recommendedName>
</protein>
<dbReference type="InterPro" id="IPR024810">
    <property type="entry name" value="MAB21L/cGLR"/>
</dbReference>
<dbReference type="SMART" id="SM01265">
    <property type="entry name" value="Mab-21"/>
    <property type="match status" value="1"/>
</dbReference>
<keyword evidence="3 9" id="KW-0812">Transmembrane</keyword>
<dbReference type="InterPro" id="IPR026250">
    <property type="entry name" value="ITPRIP-like"/>
</dbReference>
<dbReference type="Gene3D" id="1.10.1410.40">
    <property type="match status" value="1"/>
</dbReference>
<evidence type="ECO:0000256" key="6">
    <source>
        <dbReference type="ARBA" id="ARBA00023136"/>
    </source>
</evidence>
<dbReference type="InterPro" id="IPR046906">
    <property type="entry name" value="Mab-21_HhH/H2TH-like"/>
</dbReference>
<proteinExistence type="inferred from homology"/>
<evidence type="ECO:0000256" key="5">
    <source>
        <dbReference type="ARBA" id="ARBA00022989"/>
    </source>
</evidence>
<dbReference type="PANTHER" id="PTHR10656">
    <property type="entry name" value="CELL FATE DETERMINING PROTEIN MAB21-RELATED"/>
    <property type="match status" value="1"/>
</dbReference>